<keyword evidence="3" id="KW-1185">Reference proteome</keyword>
<evidence type="ECO:0000313" key="2">
    <source>
        <dbReference type="EMBL" id="MBF9151173.1"/>
    </source>
</evidence>
<accession>A0ABS0HFY2</accession>
<comment type="caution">
    <text evidence="2">The sequence shown here is derived from an EMBL/GenBank/DDBJ whole genome shotgun (WGS) entry which is preliminary data.</text>
</comment>
<organism evidence="2 3">
    <name type="scientific">Novosphingobium jiangmenense</name>
    <dbReference type="NCBI Taxonomy" id="2791981"/>
    <lineage>
        <taxon>Bacteria</taxon>
        <taxon>Pseudomonadati</taxon>
        <taxon>Pseudomonadota</taxon>
        <taxon>Alphaproteobacteria</taxon>
        <taxon>Sphingomonadales</taxon>
        <taxon>Sphingomonadaceae</taxon>
        <taxon>Novosphingobium</taxon>
    </lineage>
</organism>
<name>A0ABS0HFY2_9SPHN</name>
<feature type="region of interest" description="Disordered" evidence="1">
    <location>
        <begin position="82"/>
        <end position="112"/>
    </location>
</feature>
<proteinExistence type="predicted"/>
<protein>
    <recommendedName>
        <fullName evidence="4">PepSY domain-containing protein</fullName>
    </recommendedName>
</protein>
<dbReference type="Proteomes" id="UP000600799">
    <property type="component" value="Unassembled WGS sequence"/>
</dbReference>
<dbReference type="RefSeq" id="WP_196275501.1">
    <property type="nucleotide sequence ID" value="NZ_JADQDC010000005.1"/>
</dbReference>
<gene>
    <name evidence="2" type="ORF">I2488_09185</name>
</gene>
<dbReference type="EMBL" id="JADQDC010000005">
    <property type="protein sequence ID" value="MBF9151173.1"/>
    <property type="molecule type" value="Genomic_DNA"/>
</dbReference>
<reference evidence="2 3" key="1">
    <citation type="submission" date="2020-11" db="EMBL/GenBank/DDBJ databases">
        <title>The genome sequence of Novosphingobium sp. 1Y9A.</title>
        <authorList>
            <person name="Liu Y."/>
        </authorList>
    </citation>
    <scope>NUCLEOTIDE SEQUENCE [LARGE SCALE GENOMIC DNA]</scope>
    <source>
        <strain evidence="2 3">1Y9A</strain>
    </source>
</reference>
<evidence type="ECO:0000313" key="3">
    <source>
        <dbReference type="Proteomes" id="UP000600799"/>
    </source>
</evidence>
<evidence type="ECO:0000256" key="1">
    <source>
        <dbReference type="SAM" id="MobiDB-lite"/>
    </source>
</evidence>
<evidence type="ECO:0008006" key="4">
    <source>
        <dbReference type="Google" id="ProtNLM"/>
    </source>
</evidence>
<sequence>MSDARSTSRYAALLLGGSVLVVGTLVASGMHAAKSSAAAQATDAPAAASADQAEFQAWASANDEADGKLIGEIQRNGKTIELRQLPEGAQVDQDNPDLAPDEAMTDQNEPSR</sequence>